<dbReference type="UniPathway" id="UPA00378"/>
<comment type="function">
    <text evidence="8">Subunit of the oligosaccharyl transferase (OST) complex that catalyzes the initial transfer of a defined glycan (Glc(3)Man(9)GlcNAc(2) in eukaryotes) from the lipid carrier dolichol-pyrophosphate to an asparagine residue within an Asn-X-Ser/Thr consensus motif in nascent polypeptide chains, the first step in protein N-glycosylation. N-glycosylation occurs cotranslationally and the complex associates with the Sec61 complex at the channel-forming translocon complex that mediates protein translocation across the endoplasmic reticulum (ER). All subunits are required for a maximal enzyme activity.</text>
</comment>
<reference evidence="10" key="1">
    <citation type="journal article" date="2018" name="Nat. Microbiol.">
        <title>Leveraging single-cell genomics to expand the fungal tree of life.</title>
        <authorList>
            <person name="Ahrendt S.R."/>
            <person name="Quandt C.A."/>
            <person name="Ciobanu D."/>
            <person name="Clum A."/>
            <person name="Salamov A."/>
            <person name="Andreopoulos B."/>
            <person name="Cheng J.F."/>
            <person name="Woyke T."/>
            <person name="Pelin A."/>
            <person name="Henrissat B."/>
            <person name="Reynolds N.K."/>
            <person name="Benny G.L."/>
            <person name="Smith M.E."/>
            <person name="James T.Y."/>
            <person name="Grigoriev I.V."/>
        </authorList>
    </citation>
    <scope>NUCLEOTIDE SEQUENCE [LARGE SCALE GENOMIC DNA]</scope>
    <source>
        <strain evidence="10">Benny S71-1</strain>
    </source>
</reference>
<accession>A0A4P9YTV9</accession>
<dbReference type="PIRSF" id="PIRSF005588">
    <property type="entry name" value="DAD"/>
    <property type="match status" value="1"/>
</dbReference>
<organism evidence="9 10">
    <name type="scientific">Syncephalis pseudoplumigaleata</name>
    <dbReference type="NCBI Taxonomy" id="1712513"/>
    <lineage>
        <taxon>Eukaryota</taxon>
        <taxon>Fungi</taxon>
        <taxon>Fungi incertae sedis</taxon>
        <taxon>Zoopagomycota</taxon>
        <taxon>Zoopagomycotina</taxon>
        <taxon>Zoopagomycetes</taxon>
        <taxon>Zoopagales</taxon>
        <taxon>Piptocephalidaceae</taxon>
        <taxon>Syncephalis</taxon>
    </lineage>
</organism>
<gene>
    <name evidence="9" type="ORF">SYNPS1DRAFT_24779</name>
</gene>
<feature type="transmembrane region" description="Helical" evidence="8">
    <location>
        <begin position="97"/>
        <end position="116"/>
    </location>
</feature>
<sequence length="117" mass="12892">MAAGNTKSSQPLLVQLLRDYRATTDRRVQLIDAYMVFLMLTGILQFAHIFLAGSYPYNAFLSGFSSTVGAFVFAAALRVQTNPRNTPSTKSISPERAFADFIFCNLLLFLAVANFLG</sequence>
<protein>
    <recommendedName>
        <fullName evidence="8">Dolichyl-diphosphooligosaccharide--protein glycosyltransferase subunit OST2</fullName>
        <shortName evidence="8">Oligosaccharyl transferase subunit OST2</shortName>
    </recommendedName>
</protein>
<evidence type="ECO:0000313" key="9">
    <source>
        <dbReference type="EMBL" id="RKP23225.1"/>
    </source>
</evidence>
<keyword evidence="7 8" id="KW-0472">Membrane</keyword>
<dbReference type="PANTHER" id="PTHR10705">
    <property type="entry name" value="DOLICHYL-DIPHOSPHOOLIGOSACCHARIDE--PROTEIN GLYCOSYLTRANSFERASE SUBUNIT DAD1"/>
    <property type="match status" value="1"/>
</dbReference>
<keyword evidence="10" id="KW-1185">Reference proteome</keyword>
<proteinExistence type="inferred from homology"/>
<evidence type="ECO:0000256" key="6">
    <source>
        <dbReference type="ARBA" id="ARBA00022989"/>
    </source>
</evidence>
<evidence type="ECO:0000256" key="1">
    <source>
        <dbReference type="ARBA" id="ARBA00004477"/>
    </source>
</evidence>
<feature type="transmembrane region" description="Helical" evidence="8">
    <location>
        <begin position="31"/>
        <end position="51"/>
    </location>
</feature>
<comment type="subunit">
    <text evidence="8">Component of the oligosaccharyltransferase (OST) complex.</text>
</comment>
<dbReference type="PANTHER" id="PTHR10705:SF0">
    <property type="entry name" value="DOLICHYL-DIPHOSPHOOLIGOSACCHARIDE--PROTEIN GLYCOSYLTRANSFERASE SUBUNIT DAD1"/>
    <property type="match status" value="1"/>
</dbReference>
<evidence type="ECO:0000256" key="2">
    <source>
        <dbReference type="ARBA" id="ARBA00004922"/>
    </source>
</evidence>
<evidence type="ECO:0000313" key="10">
    <source>
        <dbReference type="Proteomes" id="UP000278143"/>
    </source>
</evidence>
<feature type="transmembrane region" description="Helical" evidence="8">
    <location>
        <begin position="57"/>
        <end position="77"/>
    </location>
</feature>
<dbReference type="InterPro" id="IPR003038">
    <property type="entry name" value="DAD/Ost2"/>
</dbReference>
<dbReference type="Pfam" id="PF02109">
    <property type="entry name" value="DAD"/>
    <property type="match status" value="1"/>
</dbReference>
<evidence type="ECO:0000256" key="3">
    <source>
        <dbReference type="ARBA" id="ARBA00009386"/>
    </source>
</evidence>
<name>A0A4P9YTV9_9FUNG</name>
<dbReference type="OrthoDB" id="445566at2759"/>
<comment type="pathway">
    <text evidence="2 8">Protein modification; protein glycosylation.</text>
</comment>
<keyword evidence="5 8" id="KW-0256">Endoplasmic reticulum</keyword>
<dbReference type="GO" id="GO:0006487">
    <property type="term" value="P:protein N-linked glycosylation"/>
    <property type="evidence" value="ECO:0007669"/>
    <property type="project" value="TreeGrafter"/>
</dbReference>
<dbReference type="AlphaFoldDB" id="A0A4P9YTV9"/>
<keyword evidence="4 8" id="KW-0812">Transmembrane</keyword>
<comment type="subcellular location">
    <subcellularLocation>
        <location evidence="1 8">Endoplasmic reticulum membrane</location>
        <topology evidence="1 8">Multi-pass membrane protein</topology>
    </subcellularLocation>
</comment>
<evidence type="ECO:0000256" key="5">
    <source>
        <dbReference type="ARBA" id="ARBA00022824"/>
    </source>
</evidence>
<evidence type="ECO:0000256" key="8">
    <source>
        <dbReference type="RuleBase" id="RU361136"/>
    </source>
</evidence>
<comment type="similarity">
    <text evidence="3 8">Belongs to the DAD/OST2 family.</text>
</comment>
<evidence type="ECO:0000256" key="4">
    <source>
        <dbReference type="ARBA" id="ARBA00022692"/>
    </source>
</evidence>
<dbReference type="Proteomes" id="UP000278143">
    <property type="component" value="Unassembled WGS sequence"/>
</dbReference>
<keyword evidence="6 8" id="KW-1133">Transmembrane helix</keyword>
<dbReference type="EMBL" id="KZ991198">
    <property type="protein sequence ID" value="RKP23225.1"/>
    <property type="molecule type" value="Genomic_DNA"/>
</dbReference>
<dbReference type="GO" id="GO:0008250">
    <property type="term" value="C:oligosaccharyltransferase complex"/>
    <property type="evidence" value="ECO:0007669"/>
    <property type="project" value="InterPro"/>
</dbReference>
<evidence type="ECO:0000256" key="7">
    <source>
        <dbReference type="ARBA" id="ARBA00023136"/>
    </source>
</evidence>